<reference evidence="5 6" key="1">
    <citation type="submission" date="2018-10" db="EMBL/GenBank/DDBJ databases">
        <title>Genome Sequence of Cohnella sp.</title>
        <authorList>
            <person name="Srinivasan S."/>
            <person name="Kim M.K."/>
        </authorList>
    </citation>
    <scope>NUCLEOTIDE SEQUENCE [LARGE SCALE GENOMIC DNA]</scope>
    <source>
        <strain evidence="5 6">18JY8-7</strain>
    </source>
</reference>
<evidence type="ECO:0000256" key="1">
    <source>
        <dbReference type="ARBA" id="ARBA00007572"/>
    </source>
</evidence>
<dbReference type="EMBL" id="CP033433">
    <property type="protein sequence ID" value="AYQ75512.1"/>
    <property type="molecule type" value="Genomic_DNA"/>
</dbReference>
<dbReference type="InterPro" id="IPR012310">
    <property type="entry name" value="DNA_ligase_ATP-dep_cent"/>
</dbReference>
<keyword evidence="2 5" id="KW-0436">Ligase</keyword>
<comment type="similarity">
    <text evidence="1">Belongs to the ATP-dependent DNA ligase family.</text>
</comment>
<dbReference type="GO" id="GO:0006281">
    <property type="term" value="P:DNA repair"/>
    <property type="evidence" value="ECO:0007669"/>
    <property type="project" value="InterPro"/>
</dbReference>
<dbReference type="PANTHER" id="PTHR45674">
    <property type="entry name" value="DNA LIGASE 1/3 FAMILY MEMBER"/>
    <property type="match status" value="1"/>
</dbReference>
<comment type="catalytic activity">
    <reaction evidence="3">
        <text>ATP + (deoxyribonucleotide)n-3'-hydroxyl + 5'-phospho-(deoxyribonucleotide)m = (deoxyribonucleotide)n+m + AMP + diphosphate.</text>
        <dbReference type="EC" id="6.5.1.1"/>
    </reaction>
</comment>
<evidence type="ECO:0000259" key="4">
    <source>
        <dbReference type="PROSITE" id="PS50160"/>
    </source>
</evidence>
<dbReference type="KEGG" id="coh:EAV92_05845"/>
<evidence type="ECO:0000256" key="2">
    <source>
        <dbReference type="ARBA" id="ARBA00022598"/>
    </source>
</evidence>
<dbReference type="SUPFAM" id="SSF50249">
    <property type="entry name" value="Nucleic acid-binding proteins"/>
    <property type="match status" value="1"/>
</dbReference>
<dbReference type="GO" id="GO:0003910">
    <property type="term" value="F:DNA ligase (ATP) activity"/>
    <property type="evidence" value="ECO:0007669"/>
    <property type="project" value="UniProtKB-EC"/>
</dbReference>
<dbReference type="Pfam" id="PF01068">
    <property type="entry name" value="DNA_ligase_A_M"/>
    <property type="match status" value="1"/>
</dbReference>
<dbReference type="CDD" id="cd07906">
    <property type="entry name" value="Adenylation_DNA_ligase_LigD_LigC"/>
    <property type="match status" value="1"/>
</dbReference>
<dbReference type="Gene3D" id="3.30.1490.70">
    <property type="match status" value="1"/>
</dbReference>
<organism evidence="5 6">
    <name type="scientific">Cohnella candidum</name>
    <dbReference type="NCBI Taxonomy" id="2674991"/>
    <lineage>
        <taxon>Bacteria</taxon>
        <taxon>Bacillati</taxon>
        <taxon>Bacillota</taxon>
        <taxon>Bacilli</taxon>
        <taxon>Bacillales</taxon>
        <taxon>Paenibacillaceae</taxon>
        <taxon>Cohnella</taxon>
    </lineage>
</organism>
<name>A0A3G3K4Z7_9BACL</name>
<accession>A0A3G3K4Z7</accession>
<dbReference type="InterPro" id="IPR050191">
    <property type="entry name" value="ATP-dep_DNA_ligase"/>
</dbReference>
<evidence type="ECO:0000256" key="3">
    <source>
        <dbReference type="ARBA" id="ARBA00034003"/>
    </source>
</evidence>
<dbReference type="AlphaFoldDB" id="A0A3G3K4Z7"/>
<dbReference type="GO" id="GO:0005524">
    <property type="term" value="F:ATP binding"/>
    <property type="evidence" value="ECO:0007669"/>
    <property type="project" value="InterPro"/>
</dbReference>
<gene>
    <name evidence="5" type="ORF">EAV92_05845</name>
</gene>
<evidence type="ECO:0000313" key="6">
    <source>
        <dbReference type="Proteomes" id="UP000269097"/>
    </source>
</evidence>
<proteinExistence type="inferred from homology"/>
<dbReference type="InterPro" id="IPR012340">
    <property type="entry name" value="NA-bd_OB-fold"/>
</dbReference>
<dbReference type="SUPFAM" id="SSF56091">
    <property type="entry name" value="DNA ligase/mRNA capping enzyme, catalytic domain"/>
    <property type="match status" value="1"/>
</dbReference>
<dbReference type="Gene3D" id="3.30.470.30">
    <property type="entry name" value="DNA ligase/mRNA capping enzyme"/>
    <property type="match status" value="1"/>
</dbReference>
<dbReference type="Proteomes" id="UP000269097">
    <property type="component" value="Chromosome"/>
</dbReference>
<dbReference type="PANTHER" id="PTHR45674:SF4">
    <property type="entry name" value="DNA LIGASE 1"/>
    <property type="match status" value="1"/>
</dbReference>
<dbReference type="PROSITE" id="PS50160">
    <property type="entry name" value="DNA_LIGASE_A3"/>
    <property type="match status" value="1"/>
</dbReference>
<evidence type="ECO:0000313" key="5">
    <source>
        <dbReference type="EMBL" id="AYQ75512.1"/>
    </source>
</evidence>
<feature type="domain" description="ATP-dependent DNA ligase family profile" evidence="4">
    <location>
        <begin position="104"/>
        <end position="195"/>
    </location>
</feature>
<dbReference type="GO" id="GO:0006310">
    <property type="term" value="P:DNA recombination"/>
    <property type="evidence" value="ECO:0007669"/>
    <property type="project" value="InterPro"/>
</dbReference>
<dbReference type="Gene3D" id="2.40.50.140">
    <property type="entry name" value="Nucleic acid-binding proteins"/>
    <property type="match status" value="1"/>
</dbReference>
<protein>
    <submittedName>
        <fullName evidence="5">DNA ligase</fullName>
    </submittedName>
</protein>
<keyword evidence="6" id="KW-1185">Reference proteome</keyword>
<sequence length="298" mass="33576">MRPFKPMSPLQTDRLPQGAEWGFQLKWDGYRLIANVEEGGVRLFTKNMLPAEGKFPEIAKALSSLPGKLLLDGEAVVLDPATGRPSFQLVQQRNKAAGASGIRRAADKLPVQYIVFDVLRIGEEDLRSLPFEERDRRLRELAADWQAPLFTTDLFPDGTALWQWVQANGWEGIVCKRLSSAYREGKEHRDWYKRKSMPEFDVEIVGLVWREGRVASMIMKENGDYFGRVSSGLNGALKDKLRQLDASDAMEGHLPRKPPTARGERIRWLGVPIGARVTGSEVTDEGVLRHPKLISLDL</sequence>